<organism evidence="2 3">
    <name type="scientific">Streptomyces mirabilis</name>
    <dbReference type="NCBI Taxonomy" id="68239"/>
    <lineage>
        <taxon>Bacteria</taxon>
        <taxon>Bacillati</taxon>
        <taxon>Actinomycetota</taxon>
        <taxon>Actinomycetes</taxon>
        <taxon>Kitasatosporales</taxon>
        <taxon>Streptomycetaceae</taxon>
        <taxon>Streptomyces</taxon>
    </lineage>
</organism>
<name>A0A1I2HXU5_9ACTN</name>
<evidence type="ECO:0000256" key="1">
    <source>
        <dbReference type="SAM" id="MobiDB-lite"/>
    </source>
</evidence>
<gene>
    <name evidence="2" type="ORF">SAMN02787118_105474</name>
</gene>
<feature type="compositionally biased region" description="Basic and acidic residues" evidence="1">
    <location>
        <begin position="102"/>
        <end position="111"/>
    </location>
</feature>
<reference evidence="2 3" key="1">
    <citation type="submission" date="2016-10" db="EMBL/GenBank/DDBJ databases">
        <authorList>
            <person name="de Groot N.N."/>
        </authorList>
    </citation>
    <scope>NUCLEOTIDE SEQUENCE [LARGE SCALE GENOMIC DNA]</scope>
    <source>
        <strain evidence="2 3">OK461</strain>
    </source>
</reference>
<accession>A0A1I2HXU5</accession>
<feature type="region of interest" description="Disordered" evidence="1">
    <location>
        <begin position="98"/>
        <end position="171"/>
    </location>
</feature>
<feature type="compositionally biased region" description="Gly residues" evidence="1">
    <location>
        <begin position="112"/>
        <end position="126"/>
    </location>
</feature>
<dbReference type="EMBL" id="FONR01000005">
    <property type="protein sequence ID" value="SFF34180.1"/>
    <property type="molecule type" value="Genomic_DNA"/>
</dbReference>
<sequence length="370" mass="37091">MAVPLSRASTTLVGLRVDQVVGGVEAEPLGGVAAAVGELDRCAVRSGPPGDIHALAHGAHRSVGPELPRHPGAAAAVPDVERCAVLALAAGHVDAAAGGVAPDRDTHDRGRGGTGGARGSGGGPGAGRRRLVRGRRLLAAGGRGRGRGGGRAVLPAADTDDFGPPPEPPACPDVLWSGVFPAGDCLAEPSGDGDAESKAPGAPASCSAPPRTVPGVAPARATRFLPSSLPPVTRNGTATSSVPTMAAPASRLLWGRPGWAAVAVVAAVLPDRCLARAAQSCRARAGPGQGRPVVPLFHRRSHGAHRTCETWGGALRLHLRRLWQHPPPAPSTAGFSTGADGGPSGAVTECRSLRESIPLAISICPVIVTT</sequence>
<dbReference type="Proteomes" id="UP000181942">
    <property type="component" value="Unassembled WGS sequence"/>
</dbReference>
<feature type="compositionally biased region" description="Gly residues" evidence="1">
    <location>
        <begin position="141"/>
        <end position="151"/>
    </location>
</feature>
<dbReference type="AlphaFoldDB" id="A0A1I2HXU5"/>
<proteinExistence type="predicted"/>
<evidence type="ECO:0000313" key="3">
    <source>
        <dbReference type="Proteomes" id="UP000181942"/>
    </source>
</evidence>
<feature type="compositionally biased region" description="Basic residues" evidence="1">
    <location>
        <begin position="127"/>
        <end position="136"/>
    </location>
</feature>
<feature type="compositionally biased region" description="Low complexity" evidence="1">
    <location>
        <begin position="198"/>
        <end position="210"/>
    </location>
</feature>
<feature type="region of interest" description="Disordered" evidence="1">
    <location>
        <begin position="186"/>
        <end position="211"/>
    </location>
</feature>
<evidence type="ECO:0000313" key="2">
    <source>
        <dbReference type="EMBL" id="SFF34180.1"/>
    </source>
</evidence>
<protein>
    <submittedName>
        <fullName evidence="2">Uncharacterized protein</fullName>
    </submittedName>
</protein>